<evidence type="ECO:0000313" key="2">
    <source>
        <dbReference type="EMBL" id="MDR7346251.1"/>
    </source>
</evidence>
<keyword evidence="1" id="KW-0472">Membrane</keyword>
<organism evidence="2 3">
    <name type="scientific">Enteractinococcus fodinae</name>
    <dbReference type="NCBI Taxonomy" id="684663"/>
    <lineage>
        <taxon>Bacteria</taxon>
        <taxon>Bacillati</taxon>
        <taxon>Actinomycetota</taxon>
        <taxon>Actinomycetes</taxon>
        <taxon>Micrococcales</taxon>
        <taxon>Micrococcaceae</taxon>
    </lineage>
</organism>
<dbReference type="Proteomes" id="UP001183794">
    <property type="component" value="Unassembled WGS sequence"/>
</dbReference>
<evidence type="ECO:0000256" key="1">
    <source>
        <dbReference type="SAM" id="Phobius"/>
    </source>
</evidence>
<dbReference type="EMBL" id="JAVDYJ010000001">
    <property type="protein sequence ID" value="MDR7346251.1"/>
    <property type="molecule type" value="Genomic_DNA"/>
</dbReference>
<sequence length="365" mass="39636">MSKESTVPNTAAGRSPVVRRPGFWALIAAGVLILAGAVIVFLNSTVYNPESAAEEYVEALRAGDGATAMAVSQGYLAEDAPETISTVLLDGEPLAAASAMLEQAEIDSVDAEVPDSYREPETTQRVVEIRYRDGTDQPQTTSLVVDKVGTSWGVFNEWQLHPLPLQQIELLPTQMPDNSKADEPVAHIHDAPTPLLGTNGAPATLAAFAPALIELEYDGTYLEVEEPVHFAVTDVLAAGARVEFGFEVNLTQAVDEAITEEVQQELQRCTQQTVLKPAGCPFGYETANRVVPDSVAWSIDVPDVQYSWEDSEPAIERVMATAHLSAQEIHIGTGQQSAVDYEEVFEMSADLELTPEYIRVRPNWQ</sequence>
<comment type="caution">
    <text evidence="2">The sequence shown here is derived from an EMBL/GenBank/DDBJ whole genome shotgun (WGS) entry which is preliminary data.</text>
</comment>
<accession>A0ABU2AY27</accession>
<keyword evidence="1" id="KW-0812">Transmembrane</keyword>
<reference evidence="2 3" key="1">
    <citation type="submission" date="2023-07" db="EMBL/GenBank/DDBJ databases">
        <title>Sequencing the genomes of 1000 actinobacteria strains.</title>
        <authorList>
            <person name="Klenk H.-P."/>
        </authorList>
    </citation>
    <scope>NUCLEOTIDE SEQUENCE [LARGE SCALE GENOMIC DNA]</scope>
    <source>
        <strain evidence="2 3">DSM 22966</strain>
    </source>
</reference>
<proteinExistence type="predicted"/>
<feature type="transmembrane region" description="Helical" evidence="1">
    <location>
        <begin position="21"/>
        <end position="42"/>
    </location>
</feature>
<name>A0ABU2AY27_9MICC</name>
<dbReference type="RefSeq" id="WP_310171001.1">
    <property type="nucleotide sequence ID" value="NZ_JAVDYJ010000001.1"/>
</dbReference>
<gene>
    <name evidence="2" type="ORF">J2S62_000508</name>
</gene>
<evidence type="ECO:0000313" key="3">
    <source>
        <dbReference type="Proteomes" id="UP001183794"/>
    </source>
</evidence>
<keyword evidence="3" id="KW-1185">Reference proteome</keyword>
<protein>
    <submittedName>
        <fullName evidence="2">Uncharacterized protein</fullName>
    </submittedName>
</protein>
<keyword evidence="1" id="KW-1133">Transmembrane helix</keyword>